<dbReference type="OrthoDB" id="1914518at2759"/>
<dbReference type="InterPro" id="IPR043502">
    <property type="entry name" value="DNA/RNA_pol_sf"/>
</dbReference>
<name>A0A8J5Z1M4_9ROSI</name>
<reference evidence="8 9" key="1">
    <citation type="journal article" date="2021" name="bioRxiv">
        <title>The Gossypium anomalum genome as a resource for cotton improvement and evolutionary analysis of hybrid incompatibility.</title>
        <authorList>
            <person name="Grover C.E."/>
            <person name="Yuan D."/>
            <person name="Arick M.A."/>
            <person name="Miller E.R."/>
            <person name="Hu G."/>
            <person name="Peterson D.G."/>
            <person name="Wendel J.F."/>
            <person name="Udall J.A."/>
        </authorList>
    </citation>
    <scope>NUCLEOTIDE SEQUENCE [LARGE SCALE GENOMIC DNA]</scope>
    <source>
        <strain evidence="8">JFW-Udall</strain>
        <tissue evidence="8">Leaf</tissue>
    </source>
</reference>
<evidence type="ECO:0000256" key="4">
    <source>
        <dbReference type="PROSITE-ProRule" id="PRU00047"/>
    </source>
</evidence>
<feature type="compositionally biased region" description="Basic and acidic residues" evidence="5">
    <location>
        <begin position="586"/>
        <end position="607"/>
    </location>
</feature>
<comment type="caution">
    <text evidence="8">The sequence shown here is derived from an EMBL/GenBank/DDBJ whole genome shotgun (WGS) entry which is preliminary data.</text>
</comment>
<evidence type="ECO:0000313" key="9">
    <source>
        <dbReference type="Proteomes" id="UP000701853"/>
    </source>
</evidence>
<dbReference type="GO" id="GO:0003677">
    <property type="term" value="F:DNA binding"/>
    <property type="evidence" value="ECO:0007669"/>
    <property type="project" value="UniProtKB-KW"/>
</dbReference>
<feature type="region of interest" description="Disordered" evidence="5">
    <location>
        <begin position="505"/>
        <end position="566"/>
    </location>
</feature>
<gene>
    <name evidence="8" type="ORF">CXB51_009806</name>
</gene>
<organism evidence="8 9">
    <name type="scientific">Gossypium anomalum</name>
    <dbReference type="NCBI Taxonomy" id="47600"/>
    <lineage>
        <taxon>Eukaryota</taxon>
        <taxon>Viridiplantae</taxon>
        <taxon>Streptophyta</taxon>
        <taxon>Embryophyta</taxon>
        <taxon>Tracheophyta</taxon>
        <taxon>Spermatophyta</taxon>
        <taxon>Magnoliopsida</taxon>
        <taxon>eudicotyledons</taxon>
        <taxon>Gunneridae</taxon>
        <taxon>Pentapetalae</taxon>
        <taxon>rosids</taxon>
        <taxon>malvids</taxon>
        <taxon>Malvales</taxon>
        <taxon>Malvaceae</taxon>
        <taxon>Malvoideae</taxon>
        <taxon>Gossypium</taxon>
    </lineage>
</organism>
<dbReference type="Gene3D" id="4.10.60.10">
    <property type="entry name" value="Zinc finger, CCHC-type"/>
    <property type="match status" value="1"/>
</dbReference>
<dbReference type="PROSITE" id="PS50878">
    <property type="entry name" value="RT_POL"/>
    <property type="match status" value="1"/>
</dbReference>
<evidence type="ECO:0000313" key="8">
    <source>
        <dbReference type="EMBL" id="KAG8492315.1"/>
    </source>
</evidence>
<dbReference type="Gene3D" id="3.10.10.10">
    <property type="entry name" value="HIV Type 1 Reverse Transcriptase, subunit A, domain 1"/>
    <property type="match status" value="1"/>
</dbReference>
<dbReference type="Pfam" id="PF01107">
    <property type="entry name" value="MP"/>
    <property type="match status" value="1"/>
</dbReference>
<keyword evidence="9" id="KW-1185">Reference proteome</keyword>
<keyword evidence="4" id="KW-0479">Metal-binding</keyword>
<evidence type="ECO:0000256" key="3">
    <source>
        <dbReference type="ARBA" id="ARBA00023125"/>
    </source>
</evidence>
<evidence type="ECO:0000256" key="1">
    <source>
        <dbReference type="ARBA" id="ARBA00022670"/>
    </source>
</evidence>
<dbReference type="Pfam" id="PF00078">
    <property type="entry name" value="RVT_1"/>
    <property type="match status" value="1"/>
</dbReference>
<keyword evidence="2" id="KW-0064">Aspartyl protease</keyword>
<feature type="domain" description="CCHC-type" evidence="6">
    <location>
        <begin position="869"/>
        <end position="885"/>
    </location>
</feature>
<dbReference type="SUPFAM" id="SSF56672">
    <property type="entry name" value="DNA/RNA polymerases"/>
    <property type="match status" value="1"/>
</dbReference>
<keyword evidence="2" id="KW-0378">Hydrolase</keyword>
<sequence>METSRLYTHPFWSCLALNYHGTAGKPVVARIALLDSRYLEYQNACIVTVEATLNSGLVMVTLFPNFTMALADPNLTSALKVQVQIAGAPQIASAITVTLHYQIVYKIQDHSFNLSNHGTEDSLLISVNTNDQPHCVHVPRKIPKKELIKLLPEKWITNYEQLHEHSDPIQSTLSQIISKGDGTTEIKFDHSHLKPQREKDNKNRNSSQDEFYRKWMTGDPDIGPLGEDNGKYVYLVDYSTRKPLPDIQVPSEPCKHFSPPPPKTNFPSLEKPPKKSKPFSLPCYKKINKWVKKNPDFLVSQNPIPVACMIKPTASTTSYDKEFPPLEEYSSENYVHVPKISSKIQTSTPGTSPKISAAEATLNWQTENAIAQNHILKRIDSKISTIESKIDDNTKMVRDLIQLLQKRLDEVARQPAAPGQDFFSHIAQREKEIQKLKDQIKTLQETGKIPEPAPRRETIELFPSIRKQNLLPAEGVQITFPELPKRTKPSTYEIFLEIKKQQAKKKEKKEKTIAEQMVTEPSNQEEEQIQKKLGKRPVSEEKTPPTSPPKQASKSLMIQENEGQNPLTKFLKDYVKSSIPKISAIQDKKSSDESDKDSSSEETRSESEELSSPGEQSENESLEKILQTTKVEEPSDDEMQQEEGSSSAQRHPQKSSIGRTTFTLDDLPPSKWPDRIQEFHSWLETRKLTEDSNYNILMEFVSRFTGILRDWWNSIDQHNQMQFLVLQDLAQPIRIIHQHFVGNPDDLLTLKRREFYKRKCFNQALQTQNKDILQITVGELQQEVFVALEDICNRRMIFRDYLHGDKKIDKACDDSHLKYKCPKDDHLCDCRTRKKKHFKKHSFYSRKRKKIKPRWRYLRKKRKTTKSDRCYICNQKGHFSKNCPKNKKGKKIAQIMKKSGIKIQDDDDIESVCSIEDQPSEKTICAIPVYDSACYSSNSESDYSDFQMIQAKAQKRTIDRTIDDAASAPHIPVKIYLDKYSKPITIIAFIDTGAAETIMNPDVLPTDWWRPHTRIFESATDVPLITRVISKPITIQFFPNCSITTTVLGSKLPGKDIVVGFDLYKKAQYLRILPEGIRYKNLFQPFVKIPKLFLIKSEKIIPIIQDLKAQSCAESHSEFLNKCPNLLWKNPDFFIQLPFKKNEDINPIKASHQGMNPDHLLLAQKECQELQQQDLIEFSDSQWACEAFYVNKRSEQQRGKLKLDNKFPLPNKDLLFSSIAKAKIFSKFDLKAGFWQLGIHPDDRPKTGFCIPNGHFQWKVMPFGLKTAPSLFQKAMIKIFHPLMENALVYIDDILLYSKDEDSHAQLLENFRSLISKYGIMLSERTMQINKSEIQFLGMDIKEGKYSPGPHIAQELLKFPSKNLSFKQIQQFIGIVNYVRDFIPKVSKYTNPLRKLLKKDPPPWSSSQTKAFQRLKELSQDLPHLKIPSDGKRILQTDASDKYWGAILFEETDGKRYLCGYKSGRFSDAEIHYHSTFKEILAVKKGIAKFEFHLRGYQFLIEMDMSSFPQMLKFKQKVVPHPQLLRWAEWFSEFSFEVKHIPGKQNVLADLLSRPKENPKVLAYKRVYWPRPIMMYRPYSSTSSSLTPYTVTPNLHPEFPPEIIEQHCNQPKGTYGSYIIIIFYKPQYFVKCGKATQLNSFPTSWVHKTLEDEVFKDKAQYRELQKFLCQLNRTVPIEIWPPPDIDAPWAPGLNHTHLII</sequence>
<dbReference type="Pfam" id="PF00098">
    <property type="entry name" value="zf-CCHC"/>
    <property type="match status" value="1"/>
</dbReference>
<dbReference type="InterPro" id="IPR000477">
    <property type="entry name" value="RT_dom"/>
</dbReference>
<keyword evidence="4" id="KW-0863">Zinc-finger</keyword>
<dbReference type="PROSITE" id="PS50158">
    <property type="entry name" value="ZF_CCHC"/>
    <property type="match status" value="1"/>
</dbReference>
<dbReference type="InterPro" id="IPR036875">
    <property type="entry name" value="Znf_CCHC_sf"/>
</dbReference>
<accession>A0A8J5Z1M4</accession>
<dbReference type="InterPro" id="IPR001878">
    <property type="entry name" value="Znf_CCHC"/>
</dbReference>
<dbReference type="InterPro" id="IPR053098">
    <property type="entry name" value="Petuviruses_polyprotein"/>
</dbReference>
<feature type="region of interest" description="Disordered" evidence="5">
    <location>
        <begin position="584"/>
        <end position="664"/>
    </location>
</feature>
<keyword evidence="1" id="KW-0645">Protease</keyword>
<evidence type="ECO:0000256" key="2">
    <source>
        <dbReference type="ARBA" id="ARBA00022750"/>
    </source>
</evidence>
<evidence type="ECO:0008006" key="10">
    <source>
        <dbReference type="Google" id="ProtNLM"/>
    </source>
</evidence>
<feature type="compositionally biased region" description="Polar residues" evidence="5">
    <location>
        <begin position="549"/>
        <end position="566"/>
    </location>
</feature>
<dbReference type="InterPro" id="IPR043128">
    <property type="entry name" value="Rev_trsase/Diguanyl_cyclase"/>
</dbReference>
<dbReference type="PANTHER" id="PTHR48435">
    <property type="entry name" value="POLYPROTEIN"/>
    <property type="match status" value="1"/>
</dbReference>
<evidence type="ECO:0000259" key="7">
    <source>
        <dbReference type="PROSITE" id="PS50878"/>
    </source>
</evidence>
<keyword evidence="4" id="KW-0862">Zinc</keyword>
<dbReference type="SMART" id="SM00343">
    <property type="entry name" value="ZnF_C2HC"/>
    <property type="match status" value="1"/>
</dbReference>
<dbReference type="EMBL" id="JAHUZN010000005">
    <property type="protein sequence ID" value="KAG8492315.1"/>
    <property type="molecule type" value="Genomic_DNA"/>
</dbReference>
<dbReference type="Gene3D" id="3.30.70.270">
    <property type="match status" value="2"/>
</dbReference>
<evidence type="ECO:0000256" key="5">
    <source>
        <dbReference type="SAM" id="MobiDB-lite"/>
    </source>
</evidence>
<feature type="domain" description="Reverse transcriptase" evidence="7">
    <location>
        <begin position="1144"/>
        <end position="1341"/>
    </location>
</feature>
<dbReference type="GO" id="GO:0004190">
    <property type="term" value="F:aspartic-type endopeptidase activity"/>
    <property type="evidence" value="ECO:0007669"/>
    <property type="project" value="UniProtKB-KW"/>
</dbReference>
<dbReference type="PANTHER" id="PTHR48435:SF1">
    <property type="entry name" value="POLYPROTEIN"/>
    <property type="match status" value="1"/>
</dbReference>
<proteinExistence type="predicted"/>
<feature type="region of interest" description="Disordered" evidence="5">
    <location>
        <begin position="250"/>
        <end position="277"/>
    </location>
</feature>
<keyword evidence="3" id="KW-0238">DNA-binding</keyword>
<dbReference type="SUPFAM" id="SSF57756">
    <property type="entry name" value="Retrovirus zinc finger-like domains"/>
    <property type="match status" value="1"/>
</dbReference>
<dbReference type="GO" id="GO:0006508">
    <property type="term" value="P:proteolysis"/>
    <property type="evidence" value="ECO:0007669"/>
    <property type="project" value="UniProtKB-KW"/>
</dbReference>
<dbReference type="Pfam" id="PF17919">
    <property type="entry name" value="RT_RNaseH_2"/>
    <property type="match status" value="1"/>
</dbReference>
<protein>
    <recommendedName>
        <fullName evidence="10">Reverse transcriptase</fullName>
    </recommendedName>
</protein>
<dbReference type="InterPro" id="IPR041577">
    <property type="entry name" value="RT_RNaseH_2"/>
</dbReference>
<dbReference type="CDD" id="cd09274">
    <property type="entry name" value="RNase_HI_RT_Ty3"/>
    <property type="match status" value="1"/>
</dbReference>
<dbReference type="CDD" id="cd01647">
    <property type="entry name" value="RT_LTR"/>
    <property type="match status" value="1"/>
</dbReference>
<dbReference type="Proteomes" id="UP000701853">
    <property type="component" value="Chromosome 5"/>
</dbReference>
<dbReference type="GO" id="GO:0008270">
    <property type="term" value="F:zinc ion binding"/>
    <property type="evidence" value="ECO:0007669"/>
    <property type="project" value="UniProtKB-KW"/>
</dbReference>
<feature type="compositionally biased region" description="Polar residues" evidence="5">
    <location>
        <begin position="642"/>
        <end position="663"/>
    </location>
</feature>
<evidence type="ECO:0000259" key="6">
    <source>
        <dbReference type="PROSITE" id="PS50158"/>
    </source>
</evidence>
<dbReference type="InterPro" id="IPR028919">
    <property type="entry name" value="Viral_movement"/>
</dbReference>